<feature type="chain" id="PRO_5025067368" evidence="3">
    <location>
        <begin position="20"/>
        <end position="523"/>
    </location>
</feature>
<feature type="domain" description="CN hydrolase" evidence="4">
    <location>
        <begin position="27"/>
        <end position="308"/>
    </location>
</feature>
<organism evidence="5">
    <name type="scientific">Hemiscolopendra marginata</name>
    <dbReference type="NCBI Taxonomy" id="943146"/>
    <lineage>
        <taxon>Eukaryota</taxon>
        <taxon>Metazoa</taxon>
        <taxon>Ecdysozoa</taxon>
        <taxon>Arthropoda</taxon>
        <taxon>Myriapoda</taxon>
        <taxon>Chilopoda</taxon>
        <taxon>Pleurostigmophora</taxon>
        <taxon>Scolopendromorpha</taxon>
        <taxon>Scolopendridae</taxon>
        <taxon>Hemiscolopendra</taxon>
    </lineage>
</organism>
<dbReference type="InterPro" id="IPR003010">
    <property type="entry name" value="C-N_Hydrolase"/>
</dbReference>
<proteinExistence type="inferred from homology"/>
<protein>
    <submittedName>
        <fullName evidence="5">Vascular non-inflammatory molecule 2</fullName>
    </submittedName>
</protein>
<dbReference type="Pfam" id="PF19018">
    <property type="entry name" value="Vanin_C"/>
    <property type="match status" value="1"/>
</dbReference>
<dbReference type="InterPro" id="IPR043957">
    <property type="entry name" value="Vanin_C"/>
</dbReference>
<dbReference type="AlphaFoldDB" id="A0A646QD10"/>
<dbReference type="InterPro" id="IPR036526">
    <property type="entry name" value="C-N_Hydrolase_sf"/>
</dbReference>
<dbReference type="SUPFAM" id="SSF56317">
    <property type="entry name" value="Carbon-nitrogen hydrolase"/>
    <property type="match status" value="1"/>
</dbReference>
<sequence length="523" mass="58534">MAVVLAFFFFSQIVISIFATPLNPKTYKAAVLEHELRSYVNSPLETLLASVKVYTETAAKAALEGVDILAFPEYGIVGLDEKPSDLGTNNTIEDFFVYLSPEALGNWVPCESPKKFGDGRDNQKILELLSCAALNNSMVLVVNLLTKEPCTETNSCPPTGFYKFNTNIIFSKNGTLLARYHKHHLYEEAYLNPAPKNEFEIIDVGFMKFGTFICFDAMYGDPLVDYVKHGIRNLIFTTAWVDELPFVTSPQFFNRMARGLGINLLVSNAYYPKRARLGSGIYSSFNGAVIETNDLSTPGRLLIAELPIDPPVRAFEDAFQCPLQAKNESLSKESNRSYYIQSIVSNKPSSSPFDEIHEIWFQRLRNFSHIFLESKEESVSLCENDLCCHLSYSFAETPSKDLYTLAFSNAYHPFGRYKVYAQVCSVLRCESKDIENCGRVPETSTSAIFTSLTLTGSFATTTLFPSILATDLQSLPDSEWDFSQGNCTEQKDGMKYGGRITLKSTASKPIMVASIYGRVYDRD</sequence>
<evidence type="ECO:0000256" key="2">
    <source>
        <dbReference type="ARBA" id="ARBA00022801"/>
    </source>
</evidence>
<dbReference type="GO" id="GO:0016787">
    <property type="term" value="F:hydrolase activity"/>
    <property type="evidence" value="ECO:0007669"/>
    <property type="project" value="UniProtKB-KW"/>
</dbReference>
<evidence type="ECO:0000313" key="5">
    <source>
        <dbReference type="EMBL" id="MUP40533.1"/>
    </source>
</evidence>
<comment type="similarity">
    <text evidence="1">Belongs to the carbon-nitrogen hydrolase superfamily. BTD/VNN family.</text>
</comment>
<accession>A0A646QD10</accession>
<dbReference type="EMBL" id="GHBY01000356">
    <property type="protein sequence ID" value="MUP40533.1"/>
    <property type="molecule type" value="Transcribed_RNA"/>
</dbReference>
<dbReference type="InterPro" id="IPR040154">
    <property type="entry name" value="Biotinidase/VNN"/>
</dbReference>
<evidence type="ECO:0000259" key="4">
    <source>
        <dbReference type="PROSITE" id="PS50263"/>
    </source>
</evidence>
<dbReference type="PANTHER" id="PTHR10609:SF27">
    <property type="entry name" value="CN HYDROLASE DOMAIN-CONTAINING PROTEIN-RELATED"/>
    <property type="match status" value="1"/>
</dbReference>
<reference evidence="5" key="1">
    <citation type="submission" date="2018-11" db="EMBL/GenBank/DDBJ databases">
        <title>Venom-gland transcriptomics and venom proteomics of the Florida green centipede (Hemiscolopendra marginata) reveal sex-based variation in a centipede venom.</title>
        <authorList>
            <person name="Nystrom G.S."/>
            <person name="Ward M.J."/>
            <person name="Ellsworth S.A."/>
            <person name="Rokyta D.R."/>
        </authorList>
    </citation>
    <scope>NUCLEOTIDE SEQUENCE</scope>
    <source>
        <tissue evidence="5">Venom gland</tissue>
    </source>
</reference>
<dbReference type="PANTHER" id="PTHR10609">
    <property type="entry name" value="BIOTINIDASE-RELATED"/>
    <property type="match status" value="1"/>
</dbReference>
<keyword evidence="3" id="KW-0732">Signal</keyword>
<feature type="signal peptide" evidence="3">
    <location>
        <begin position="1"/>
        <end position="19"/>
    </location>
</feature>
<keyword evidence="2" id="KW-0378">Hydrolase</keyword>
<evidence type="ECO:0000256" key="1">
    <source>
        <dbReference type="ARBA" id="ARBA00008225"/>
    </source>
</evidence>
<dbReference type="Gene3D" id="3.60.110.10">
    <property type="entry name" value="Carbon-nitrogen hydrolase"/>
    <property type="match status" value="1"/>
</dbReference>
<name>A0A646QD10_9MYRI</name>
<dbReference type="Pfam" id="PF00795">
    <property type="entry name" value="CN_hydrolase"/>
    <property type="match status" value="1"/>
</dbReference>
<dbReference type="PROSITE" id="PS50263">
    <property type="entry name" value="CN_HYDROLASE"/>
    <property type="match status" value="1"/>
</dbReference>
<evidence type="ECO:0000256" key="3">
    <source>
        <dbReference type="SAM" id="SignalP"/>
    </source>
</evidence>